<dbReference type="RefSeq" id="WP_343996275.1">
    <property type="nucleotide sequence ID" value="NZ_BAAALG010000013.1"/>
</dbReference>
<dbReference type="PANTHER" id="PTHR48467:SF1">
    <property type="entry name" value="GLUTAMATE SYNTHASE 1 [NADH], CHLOROPLASTIC-LIKE"/>
    <property type="match status" value="1"/>
</dbReference>
<evidence type="ECO:0000256" key="5">
    <source>
        <dbReference type="ARBA" id="ARBA00022723"/>
    </source>
</evidence>
<evidence type="ECO:0000259" key="12">
    <source>
        <dbReference type="PROSITE" id="PS51379"/>
    </source>
</evidence>
<dbReference type="InterPro" id="IPR023753">
    <property type="entry name" value="FAD/NAD-binding_dom"/>
</dbReference>
<dbReference type="SUPFAM" id="SSF54862">
    <property type="entry name" value="4Fe-4S ferredoxins"/>
    <property type="match status" value="1"/>
</dbReference>
<dbReference type="SUPFAM" id="SSF51971">
    <property type="entry name" value="Nucleotide-binding domain"/>
    <property type="match status" value="1"/>
</dbReference>
<evidence type="ECO:0000256" key="8">
    <source>
        <dbReference type="ARBA" id="ARBA00023002"/>
    </source>
</evidence>
<dbReference type="InterPro" id="IPR055275">
    <property type="entry name" value="Ferredox_Rdtase"/>
</dbReference>
<dbReference type="Gene3D" id="3.40.50.720">
    <property type="entry name" value="NAD(P)-binding Rossmann-like Domain"/>
    <property type="match status" value="1"/>
</dbReference>
<feature type="domain" description="4Fe-4S ferredoxin-type" evidence="12">
    <location>
        <begin position="37"/>
        <end position="66"/>
    </location>
</feature>
<keyword evidence="7" id="KW-0521">NADP</keyword>
<dbReference type="Gene3D" id="3.30.70.20">
    <property type="match status" value="1"/>
</dbReference>
<keyword evidence="6" id="KW-0274">FAD</keyword>
<comment type="cofactor">
    <cofactor evidence="1">
        <name>FAD</name>
        <dbReference type="ChEBI" id="CHEBI:57692"/>
    </cofactor>
</comment>
<dbReference type="EC" id="1.18.1.2" evidence="3"/>
<keyword evidence="8" id="KW-0560">Oxidoreductase</keyword>
<dbReference type="Pfam" id="PF00037">
    <property type="entry name" value="Fer4"/>
    <property type="match status" value="1"/>
</dbReference>
<keyword evidence="4" id="KW-0285">Flavoprotein</keyword>
<sequence>MAHIITRACCNDAACVPVCPVNCIHPTPDEPDYLTAEMLYIDPDSCVDCGACVDVCPVGAIHADYDLPDEFARFEAINARYFATPERRDYPAEAPSVTKRSWAPEQGAEPLRVAVIGSGPAACYAAEELLSQRGLGVQVDLFERLPVPWGLVRFGVAPDHQDTKAASAPFLRTLRRAGCRIFLNTEVGKDISLATLREQYHAVIVASGATGDRALGVPGEELAGSHSATEFVAWYNGHPDYAEHSFDLSAERAVIVGNGNVALDVARVLASDPDRLARTDIADHALEALRHSKVREVVVLARRGPLEAAYTIKELLGLTEIPDVDLVVDPDVLSSPQGWGRDGDPASSVAVHKVELLRELSTPEAGTERRIVLRFLSSPVAVEGTDRVQGLTIERNELVESDGRWVARPTGERETLETGLVLRSVGYRGREVAGLPFDAERGVLPNDGGQVLDADGATVPGVFTTGWIKRGPSGVIGSNKRCARETVSRLLDAWAAGSLPTPTRADDVTALLPDHVDLDGWKRIEAHEVSEGKASKRPRVKLVEVARMLEVARG</sequence>
<dbReference type="CDD" id="cd04410">
    <property type="entry name" value="DMSOR_beta-like"/>
    <property type="match status" value="1"/>
</dbReference>
<protein>
    <recommendedName>
        <fullName evidence="3">ferredoxin--NADP(+) reductase</fullName>
        <ecNumber evidence="3">1.18.1.2</ecNumber>
    </recommendedName>
</protein>
<accession>A0ABN1U1R0</accession>
<evidence type="ECO:0000256" key="4">
    <source>
        <dbReference type="ARBA" id="ARBA00022630"/>
    </source>
</evidence>
<evidence type="ECO:0000313" key="13">
    <source>
        <dbReference type="EMBL" id="GAA1111610.1"/>
    </source>
</evidence>
<reference evidence="13 14" key="1">
    <citation type="journal article" date="2019" name="Int. J. Syst. Evol. Microbiol.">
        <title>The Global Catalogue of Microorganisms (GCM) 10K type strain sequencing project: providing services to taxonomists for standard genome sequencing and annotation.</title>
        <authorList>
            <consortium name="The Broad Institute Genomics Platform"/>
            <consortium name="The Broad Institute Genome Sequencing Center for Infectious Disease"/>
            <person name="Wu L."/>
            <person name="Ma J."/>
        </authorList>
    </citation>
    <scope>NUCLEOTIDE SEQUENCE [LARGE SCALE GENOMIC DNA]</scope>
    <source>
        <strain evidence="13 14">JCM 13008</strain>
    </source>
</reference>
<comment type="caution">
    <text evidence="13">The sequence shown here is derived from an EMBL/GenBank/DDBJ whole genome shotgun (WGS) entry which is preliminary data.</text>
</comment>
<dbReference type="InterPro" id="IPR017900">
    <property type="entry name" value="4Fe4S_Fe_S_CS"/>
</dbReference>
<gene>
    <name evidence="13" type="ORF">GCM10009668_36160</name>
</gene>
<dbReference type="PRINTS" id="PR00419">
    <property type="entry name" value="ADXRDTASE"/>
</dbReference>
<proteinExistence type="inferred from homology"/>
<dbReference type="Gene3D" id="3.50.50.60">
    <property type="entry name" value="FAD/NAD(P)-binding domain"/>
    <property type="match status" value="1"/>
</dbReference>
<dbReference type="PIRSF" id="PIRSF000362">
    <property type="entry name" value="FNR"/>
    <property type="match status" value="1"/>
</dbReference>
<organism evidence="13 14">
    <name type="scientific">Nocardioides dubius</name>
    <dbReference type="NCBI Taxonomy" id="317019"/>
    <lineage>
        <taxon>Bacteria</taxon>
        <taxon>Bacillati</taxon>
        <taxon>Actinomycetota</taxon>
        <taxon>Actinomycetes</taxon>
        <taxon>Propionibacteriales</taxon>
        <taxon>Nocardioidaceae</taxon>
        <taxon>Nocardioides</taxon>
    </lineage>
</organism>
<evidence type="ECO:0000256" key="7">
    <source>
        <dbReference type="ARBA" id="ARBA00022857"/>
    </source>
</evidence>
<dbReference type="PANTHER" id="PTHR48467">
    <property type="entry name" value="GLUTAMATE SYNTHASE 1 [NADH], CHLOROPLASTIC-LIKE"/>
    <property type="match status" value="1"/>
</dbReference>
<comment type="catalytic activity">
    <reaction evidence="11">
        <text>2 reduced [2Fe-2S]-[ferredoxin] + NADP(+) + H(+) = 2 oxidized [2Fe-2S]-[ferredoxin] + NADPH</text>
        <dbReference type="Rhea" id="RHEA:20125"/>
        <dbReference type="Rhea" id="RHEA-COMP:10000"/>
        <dbReference type="Rhea" id="RHEA-COMP:10001"/>
        <dbReference type="ChEBI" id="CHEBI:15378"/>
        <dbReference type="ChEBI" id="CHEBI:33737"/>
        <dbReference type="ChEBI" id="CHEBI:33738"/>
        <dbReference type="ChEBI" id="CHEBI:57783"/>
        <dbReference type="ChEBI" id="CHEBI:58349"/>
        <dbReference type="EC" id="1.18.1.2"/>
    </reaction>
</comment>
<evidence type="ECO:0000256" key="11">
    <source>
        <dbReference type="ARBA" id="ARBA00047776"/>
    </source>
</evidence>
<name>A0ABN1U1R0_9ACTN</name>
<dbReference type="InterPro" id="IPR036188">
    <property type="entry name" value="FAD/NAD-bd_sf"/>
</dbReference>
<dbReference type="Proteomes" id="UP001501581">
    <property type="component" value="Unassembled WGS sequence"/>
</dbReference>
<dbReference type="EMBL" id="BAAALG010000013">
    <property type="protein sequence ID" value="GAA1111610.1"/>
    <property type="molecule type" value="Genomic_DNA"/>
</dbReference>
<evidence type="ECO:0000256" key="10">
    <source>
        <dbReference type="ARBA" id="ARBA00023014"/>
    </source>
</evidence>
<evidence type="ECO:0000313" key="14">
    <source>
        <dbReference type="Proteomes" id="UP001501581"/>
    </source>
</evidence>
<comment type="similarity">
    <text evidence="2">Belongs to the ferredoxin--NADP reductase type 1 family.</text>
</comment>
<evidence type="ECO:0000256" key="3">
    <source>
        <dbReference type="ARBA" id="ARBA00013223"/>
    </source>
</evidence>
<dbReference type="InterPro" id="IPR017896">
    <property type="entry name" value="4Fe4S_Fe-S-bd"/>
</dbReference>
<dbReference type="PROSITE" id="PS51379">
    <property type="entry name" value="4FE4S_FER_2"/>
    <property type="match status" value="2"/>
</dbReference>
<evidence type="ECO:0000256" key="1">
    <source>
        <dbReference type="ARBA" id="ARBA00001974"/>
    </source>
</evidence>
<evidence type="ECO:0000256" key="6">
    <source>
        <dbReference type="ARBA" id="ARBA00022827"/>
    </source>
</evidence>
<feature type="domain" description="4Fe-4S ferredoxin-type" evidence="12">
    <location>
        <begin position="1"/>
        <end position="29"/>
    </location>
</feature>
<keyword evidence="14" id="KW-1185">Reference proteome</keyword>
<dbReference type="Pfam" id="PF07992">
    <property type="entry name" value="Pyr_redox_2"/>
    <property type="match status" value="1"/>
</dbReference>
<keyword evidence="10" id="KW-0411">Iron-sulfur</keyword>
<evidence type="ECO:0000256" key="9">
    <source>
        <dbReference type="ARBA" id="ARBA00023004"/>
    </source>
</evidence>
<dbReference type="InterPro" id="IPR021163">
    <property type="entry name" value="Ferredox_Rdtase_adrenod"/>
</dbReference>
<evidence type="ECO:0000256" key="2">
    <source>
        <dbReference type="ARBA" id="ARBA00008312"/>
    </source>
</evidence>
<dbReference type="PROSITE" id="PS00198">
    <property type="entry name" value="4FE4S_FER_1"/>
    <property type="match status" value="1"/>
</dbReference>
<keyword evidence="9" id="KW-0408">Iron</keyword>
<keyword evidence="5" id="KW-0479">Metal-binding</keyword>